<dbReference type="PANTHER" id="PTHR12138:SF135">
    <property type="entry name" value="SAM DOMAIN-CONTAINING PROTEIN"/>
    <property type="match status" value="1"/>
</dbReference>
<evidence type="ECO:0000313" key="2">
    <source>
        <dbReference type="Proteomes" id="UP000006718"/>
    </source>
</evidence>
<organism evidence="1 2">
    <name type="scientific">Macaca mulatta</name>
    <name type="common">Rhesus macaque</name>
    <dbReference type="NCBI Taxonomy" id="9544"/>
    <lineage>
        <taxon>Eukaryota</taxon>
        <taxon>Metazoa</taxon>
        <taxon>Chordata</taxon>
        <taxon>Craniata</taxon>
        <taxon>Vertebrata</taxon>
        <taxon>Euteleostomi</taxon>
        <taxon>Mammalia</taxon>
        <taxon>Eutheria</taxon>
        <taxon>Euarchontoglires</taxon>
        <taxon>Primates</taxon>
        <taxon>Haplorrhini</taxon>
        <taxon>Catarrhini</taxon>
        <taxon>Cercopithecidae</taxon>
        <taxon>Cercopithecinae</taxon>
        <taxon>Macaca</taxon>
    </lineage>
</organism>
<dbReference type="Bgee" id="ENSMMUG00000050951">
    <property type="expression patterns" value="Expressed in fibroblast and 1 other cell type or tissue"/>
</dbReference>
<evidence type="ECO:0000313" key="1">
    <source>
        <dbReference type="Ensembl" id="ENSMMUP00000071519.1"/>
    </source>
</evidence>
<protein>
    <submittedName>
        <fullName evidence="1">Uncharacterized protein</fullName>
    </submittedName>
</protein>
<sequence>MIHLPQPPKVLGLQVSVTAPGLFLFLFFLRQSLALSPKLECSGAISAHCNLHLLSSNNSPASASQVAGITGTGHDARLIFVFLVEMGFHHVGQDSLKLLTSGDPPALASQSAGITGMSHHAQPPYPF</sequence>
<reference evidence="1" key="2">
    <citation type="submission" date="2019-01" db="EMBL/GenBank/DDBJ databases">
        <authorList>
            <person name="Graves T."/>
            <person name="Eichler E.E."/>
            <person name="Wilson R.K."/>
        </authorList>
    </citation>
    <scope>NUCLEOTIDE SEQUENCE [LARGE SCALE GENOMIC DNA]</scope>
    <source>
        <strain evidence="1">17573</strain>
    </source>
</reference>
<dbReference type="InParanoid" id="A0A5F8A2D9"/>
<keyword evidence="2" id="KW-1185">Reference proteome</keyword>
<dbReference type="PANTHER" id="PTHR12138">
    <property type="entry name" value="PRIMATE-EXPANDED PROTEIN FAMILY"/>
    <property type="match status" value="1"/>
</dbReference>
<name>A0A5F8A2D9_MACMU</name>
<dbReference type="AlphaFoldDB" id="A0A5F8A2D9"/>
<accession>A0A5F8A2D9</accession>
<reference evidence="1" key="4">
    <citation type="submission" date="2025-09" db="UniProtKB">
        <authorList>
            <consortium name="Ensembl"/>
        </authorList>
    </citation>
    <scope>IDENTIFICATION</scope>
    <source>
        <strain evidence="1">17573</strain>
    </source>
</reference>
<dbReference type="Proteomes" id="UP000006718">
    <property type="component" value="Chromosome 13"/>
</dbReference>
<dbReference type="Ensembl" id="ENSMMUT00000085054.1">
    <property type="protein sequence ID" value="ENSMMUP00000071519.1"/>
    <property type="gene ID" value="ENSMMUG00000050951.1"/>
</dbReference>
<dbReference type="GeneTree" id="ENSGT01120000271815"/>
<dbReference type="VEuPathDB" id="HostDB:ENSMMUG00000050951"/>
<reference evidence="2" key="1">
    <citation type="journal article" date="2007" name="Science">
        <title>Evolutionary and biomedical insights from the rhesus macaque genome.</title>
        <authorList>
            <person name="Gibbs R.A."/>
            <person name="Rogers J."/>
            <person name="Katze M.G."/>
            <person name="Bumgarner R."/>
            <person name="Weinstock G.M."/>
            <person name="Mardis E.R."/>
            <person name="Remington K.A."/>
            <person name="Strausberg R.L."/>
            <person name="Venter J.C."/>
            <person name="Wilson R.K."/>
            <person name="Batzer M.A."/>
            <person name="Bustamante C.D."/>
            <person name="Eichler E.E."/>
            <person name="Hahn M.W."/>
            <person name="Hardison R.C."/>
            <person name="Makova K.D."/>
            <person name="Miller W."/>
            <person name="Milosavljevic A."/>
            <person name="Palermo R.E."/>
            <person name="Siepel A."/>
            <person name="Sikela J.M."/>
            <person name="Attaway T."/>
            <person name="Bell S."/>
            <person name="Bernard K.E."/>
            <person name="Buhay C.J."/>
            <person name="Chandrabose M.N."/>
            <person name="Dao M."/>
            <person name="Davis C."/>
            <person name="Delehaunty K.D."/>
            <person name="Ding Y."/>
            <person name="Dinh H.H."/>
            <person name="Dugan-Rocha S."/>
            <person name="Fulton L.A."/>
            <person name="Gabisi R.A."/>
            <person name="Garner T.T."/>
            <person name="Godfrey J."/>
            <person name="Hawes A.C."/>
            <person name="Hernandez J."/>
            <person name="Hines S."/>
            <person name="Holder M."/>
            <person name="Hume J."/>
            <person name="Jhangiani S.N."/>
            <person name="Joshi V."/>
            <person name="Khan Z.M."/>
            <person name="Kirkness E.F."/>
            <person name="Cree A."/>
            <person name="Fowler R.G."/>
            <person name="Lee S."/>
            <person name="Lewis L.R."/>
            <person name="Li Z."/>
            <person name="Liu Y.-S."/>
            <person name="Moore S.M."/>
            <person name="Muzny D."/>
            <person name="Nazareth L.V."/>
            <person name="Ngo D.N."/>
            <person name="Okwuonu G.O."/>
            <person name="Pai G."/>
            <person name="Parker D."/>
            <person name="Paul H.A."/>
            <person name="Pfannkoch C."/>
            <person name="Pohl C.S."/>
            <person name="Rogers Y.-H.C."/>
            <person name="Ruiz S.J."/>
            <person name="Sabo A."/>
            <person name="Santibanez J."/>
            <person name="Schneider B.W."/>
            <person name="Smith S.M."/>
            <person name="Sodergren E."/>
            <person name="Svatek A.F."/>
            <person name="Utterback T.R."/>
            <person name="Vattathil S."/>
            <person name="Warren W."/>
            <person name="White C.S."/>
            <person name="Chinwalla A.T."/>
            <person name="Feng Y."/>
            <person name="Halpern A.L."/>
            <person name="Hillier L.W."/>
            <person name="Huang X."/>
            <person name="Minx P."/>
            <person name="Nelson J.O."/>
            <person name="Pepin K.H."/>
            <person name="Qin X."/>
            <person name="Sutton G.G."/>
            <person name="Venter E."/>
            <person name="Walenz B.P."/>
            <person name="Wallis J.W."/>
            <person name="Worley K.C."/>
            <person name="Yang S.-P."/>
            <person name="Jones S.M."/>
            <person name="Marra M.A."/>
            <person name="Rocchi M."/>
            <person name="Schein J.E."/>
            <person name="Baertsch R."/>
            <person name="Clarke L."/>
            <person name="Csuros M."/>
            <person name="Glasscock J."/>
            <person name="Harris R.A."/>
            <person name="Havlak P."/>
            <person name="Jackson A.R."/>
            <person name="Jiang H."/>
            <person name="Liu Y."/>
            <person name="Messina D.N."/>
            <person name="Shen Y."/>
            <person name="Song H.X.-Z."/>
            <person name="Wylie T."/>
            <person name="Zhang L."/>
            <person name="Birney E."/>
            <person name="Han K."/>
            <person name="Konkel M.K."/>
            <person name="Lee J."/>
            <person name="Smit A.F.A."/>
            <person name="Ullmer B."/>
            <person name="Wang H."/>
            <person name="Xing J."/>
            <person name="Burhans R."/>
            <person name="Cheng Z."/>
            <person name="Karro J.E."/>
            <person name="Ma J."/>
            <person name="Raney B."/>
            <person name="She X."/>
            <person name="Cox M.J."/>
            <person name="Demuth J.P."/>
            <person name="Dumas L.J."/>
            <person name="Han S.-G."/>
            <person name="Hopkins J."/>
            <person name="Karimpour-Fard A."/>
            <person name="Kim Y.H."/>
            <person name="Pollack J.R."/>
            <person name="Vinar T."/>
            <person name="Addo-Quaye C."/>
            <person name="Degenhardt J."/>
            <person name="Denby A."/>
            <person name="Hubisz M.J."/>
            <person name="Indap A."/>
            <person name="Kosiol C."/>
            <person name="Lahn B.T."/>
            <person name="Lawson H.A."/>
            <person name="Marklein A."/>
            <person name="Nielsen R."/>
            <person name="Vallender E.J."/>
            <person name="Clark A.G."/>
            <person name="Ferguson B."/>
            <person name="Hernandez R.D."/>
            <person name="Hirani K."/>
            <person name="Kehrer-Sawatzki H."/>
            <person name="Kolb J."/>
            <person name="Patil S."/>
            <person name="Pu L.-L."/>
            <person name="Ren Y."/>
            <person name="Smith D.G."/>
            <person name="Wheeler D.A."/>
            <person name="Schenck I."/>
            <person name="Ball E.V."/>
            <person name="Chen R."/>
            <person name="Cooper D.N."/>
            <person name="Giardine B."/>
            <person name="Hsu F."/>
            <person name="Kent W.J."/>
            <person name="Lesk A."/>
            <person name="Nelson D.L."/>
            <person name="O'brien W.E."/>
            <person name="Pruefer K."/>
            <person name="Stenson P.D."/>
            <person name="Wallace J.C."/>
            <person name="Ke H."/>
            <person name="Liu X.-M."/>
            <person name="Wang P."/>
            <person name="Xiang A.P."/>
            <person name="Yang F."/>
            <person name="Barber G.P."/>
            <person name="Haussler D."/>
            <person name="Karolchik D."/>
            <person name="Kern A.D."/>
            <person name="Kuhn R.M."/>
            <person name="Smith K.E."/>
            <person name="Zwieg A.S."/>
        </authorList>
    </citation>
    <scope>NUCLEOTIDE SEQUENCE [LARGE SCALE GENOMIC DNA]</scope>
    <source>
        <strain evidence="2">17573</strain>
    </source>
</reference>
<dbReference type="PRINTS" id="PR02045">
    <property type="entry name" value="F138DOMAIN"/>
</dbReference>
<reference evidence="1" key="3">
    <citation type="submission" date="2025-08" db="UniProtKB">
        <authorList>
            <consortium name="Ensembl"/>
        </authorList>
    </citation>
    <scope>IDENTIFICATION</scope>
    <source>
        <strain evidence="1">17573</strain>
    </source>
</reference>
<proteinExistence type="predicted"/>
<dbReference type="OMA" id="FPHPRTW"/>